<dbReference type="AlphaFoldDB" id="U6KBB3"/>
<protein>
    <submittedName>
        <fullName evidence="1">Uncharacterized protein</fullName>
    </submittedName>
</protein>
<dbReference type="Proteomes" id="UP000030744">
    <property type="component" value="Unassembled WGS sequence"/>
</dbReference>
<evidence type="ECO:0000313" key="2">
    <source>
        <dbReference type="Proteomes" id="UP000030744"/>
    </source>
</evidence>
<dbReference type="EMBL" id="HG688151">
    <property type="protein sequence ID" value="CDJ35310.1"/>
    <property type="molecule type" value="Genomic_DNA"/>
</dbReference>
<reference evidence="1" key="2">
    <citation type="submission" date="2013-10" db="EMBL/GenBank/DDBJ databases">
        <authorList>
            <person name="Aslett M."/>
        </authorList>
    </citation>
    <scope>NUCLEOTIDE SEQUENCE [LARGE SCALE GENOMIC DNA]</scope>
    <source>
        <strain evidence="1">Houghton</strain>
    </source>
</reference>
<keyword evidence="2" id="KW-1185">Reference proteome</keyword>
<gene>
    <name evidence="1" type="ORF">EMH_0096600</name>
</gene>
<dbReference type="RefSeq" id="XP_013357871.1">
    <property type="nucleotide sequence ID" value="XM_013502417.1"/>
</dbReference>
<proteinExistence type="predicted"/>
<accession>U6KBB3</accession>
<evidence type="ECO:0000313" key="1">
    <source>
        <dbReference type="EMBL" id="CDJ35310.1"/>
    </source>
</evidence>
<sequence>MILDQVTRLRIPNVALELAWRHKVVDFIMPYLIHVVRDVNTRLDQLDKQQQQQQQLQQSAPNDYVPDYSMQPMTMLPGMGGLALMPPASNCTPSHQTFG</sequence>
<organism evidence="1 2">
    <name type="scientific">Eimeria mitis</name>
    <dbReference type="NCBI Taxonomy" id="44415"/>
    <lineage>
        <taxon>Eukaryota</taxon>
        <taxon>Sar</taxon>
        <taxon>Alveolata</taxon>
        <taxon>Apicomplexa</taxon>
        <taxon>Conoidasida</taxon>
        <taxon>Coccidia</taxon>
        <taxon>Eucoccidiorida</taxon>
        <taxon>Eimeriorina</taxon>
        <taxon>Eimeriidae</taxon>
        <taxon>Eimeria</taxon>
    </lineage>
</organism>
<dbReference type="OrthoDB" id="421917at2759"/>
<name>U6KBB3_9EIME</name>
<dbReference type="Gene3D" id="1.25.40.730">
    <property type="match status" value="1"/>
</dbReference>
<reference evidence="1" key="1">
    <citation type="submission" date="2013-10" db="EMBL/GenBank/DDBJ databases">
        <title>Genomic analysis of the causative agents of coccidiosis in chickens.</title>
        <authorList>
            <person name="Reid A.J."/>
            <person name="Blake D."/>
            <person name="Billington K."/>
            <person name="Browne H."/>
            <person name="Dunn M."/>
            <person name="Hung S."/>
            <person name="Kawahara F."/>
            <person name="Miranda-Saavedra D."/>
            <person name="Mourier T."/>
            <person name="Nagra H."/>
            <person name="Otto T.D."/>
            <person name="Rawlings N."/>
            <person name="Sanchez A."/>
            <person name="Sanders M."/>
            <person name="Subramaniam C."/>
            <person name="Tay Y."/>
            <person name="Dear P."/>
            <person name="Doerig C."/>
            <person name="Gruber A."/>
            <person name="Parkinson J."/>
            <person name="Shirley M."/>
            <person name="Wan K.L."/>
            <person name="Berriman M."/>
            <person name="Tomley F."/>
            <person name="Pain A."/>
        </authorList>
    </citation>
    <scope>NUCLEOTIDE SEQUENCE [LARGE SCALE GENOMIC DNA]</scope>
    <source>
        <strain evidence="1">Houghton</strain>
    </source>
</reference>
<dbReference type="GeneID" id="25383691"/>
<dbReference type="VEuPathDB" id="ToxoDB:EMH_0096600"/>